<evidence type="ECO:0000256" key="13">
    <source>
        <dbReference type="RuleBase" id="RU003785"/>
    </source>
</evidence>
<dbReference type="RefSeq" id="WP_022637238.1">
    <property type="nucleotide sequence ID" value="NZ_ASJR01000015.1"/>
</dbReference>
<proteinExistence type="inferred from homology"/>
<dbReference type="PANTHER" id="PTHR11088">
    <property type="entry name" value="TRNA DIMETHYLALLYLTRANSFERASE"/>
    <property type="match status" value="1"/>
</dbReference>
<keyword evidence="15" id="KW-1185">Reference proteome</keyword>
<dbReference type="eggNOG" id="COG0324">
    <property type="taxonomic scope" value="Bacteria"/>
</dbReference>
<comment type="caution">
    <text evidence="14">The sequence shown here is derived from an EMBL/GenBank/DDBJ whole genome shotgun (WGS) entry which is preliminary data.</text>
</comment>
<dbReference type="InterPro" id="IPR027417">
    <property type="entry name" value="P-loop_NTPase"/>
</dbReference>
<gene>
    <name evidence="10" type="primary">miaA</name>
    <name evidence="14" type="ORF">CALK_1804</name>
</gene>
<reference evidence="14 15" key="1">
    <citation type="journal article" date="2013" name="Environ. Microbiol.">
        <title>Genome analysis of Chitinivibrio alkaliphilus gen. nov., sp. nov., a novel extremely haloalkaliphilic anaerobic chitinolytic bacterium from the candidate phylum Termite Group 3.</title>
        <authorList>
            <person name="Sorokin D.Y."/>
            <person name="Gumerov V.M."/>
            <person name="Rakitin A.L."/>
            <person name="Beletsky A.V."/>
            <person name="Damste J.S."/>
            <person name="Muyzer G."/>
            <person name="Mardanov A.V."/>
            <person name="Ravin N.V."/>
        </authorList>
    </citation>
    <scope>NUCLEOTIDE SEQUENCE [LARGE SCALE GENOMIC DNA]</scope>
    <source>
        <strain evidence="14 15">ACht1</strain>
    </source>
</reference>
<feature type="region of interest" description="Interaction with substrate tRNA" evidence="10">
    <location>
        <begin position="37"/>
        <end position="40"/>
    </location>
</feature>
<dbReference type="STRING" id="1313304.CALK_1804"/>
<keyword evidence="4 10" id="KW-0808">Transferase</keyword>
<name>U7DA49_9BACT</name>
<sequence>MSEKNNILVLLGPTASGKTSLAVKLAHILGSTIISADSRQVYHGLDLGTGKDLSEYWYKGTAIPYEMIDITEPETVFTLYDYVESAYSILRREQYNHPIVCGGTGLYIEAILRGYKIPNVPENPSFRQRFMEYSKEELSRTLISNYPDLAKNTDLSSSKRIIRALEIGKYRRHSPLRYSSDSFVETHPLILSIEWDRNKLIERIEARIDQRLSEGMVEEVQELISRGIPLERLHLLGLEYRIIGDYISGKYSKERMRELLSIRIRQFAKRQRTWFRGMERRGFTLHPIKEASLREATDVLIAEGWISPS</sequence>
<feature type="site" description="Interaction with substrate tRNA" evidence="10">
    <location>
        <position position="127"/>
    </location>
</feature>
<feature type="binding site" evidence="10">
    <location>
        <begin position="12"/>
        <end position="19"/>
    </location>
    <ligand>
        <name>ATP</name>
        <dbReference type="ChEBI" id="CHEBI:30616"/>
    </ligand>
</feature>
<dbReference type="SUPFAM" id="SSF52540">
    <property type="entry name" value="P-loop containing nucleoside triphosphate hydrolases"/>
    <property type="match status" value="1"/>
</dbReference>
<evidence type="ECO:0000256" key="12">
    <source>
        <dbReference type="RuleBase" id="RU003784"/>
    </source>
</evidence>
<comment type="cofactor">
    <cofactor evidence="1 10">
        <name>Mg(2+)</name>
        <dbReference type="ChEBI" id="CHEBI:18420"/>
    </cofactor>
</comment>
<dbReference type="InterPro" id="IPR018022">
    <property type="entry name" value="IPT"/>
</dbReference>
<accession>U7DA49</accession>
<dbReference type="EC" id="2.5.1.75" evidence="10"/>
<dbReference type="PANTHER" id="PTHR11088:SF60">
    <property type="entry name" value="TRNA DIMETHYLALLYLTRANSFERASE"/>
    <property type="match status" value="1"/>
</dbReference>
<evidence type="ECO:0000256" key="6">
    <source>
        <dbReference type="ARBA" id="ARBA00022741"/>
    </source>
</evidence>
<dbReference type="PATRIC" id="fig|1313304.3.peg.1719"/>
<comment type="catalytic activity">
    <reaction evidence="9 10 11">
        <text>adenosine(37) in tRNA + dimethylallyl diphosphate = N(6)-dimethylallyladenosine(37) in tRNA + diphosphate</text>
        <dbReference type="Rhea" id="RHEA:26482"/>
        <dbReference type="Rhea" id="RHEA-COMP:10162"/>
        <dbReference type="Rhea" id="RHEA-COMP:10375"/>
        <dbReference type="ChEBI" id="CHEBI:33019"/>
        <dbReference type="ChEBI" id="CHEBI:57623"/>
        <dbReference type="ChEBI" id="CHEBI:74411"/>
        <dbReference type="ChEBI" id="CHEBI:74415"/>
        <dbReference type="EC" id="2.5.1.75"/>
    </reaction>
</comment>
<evidence type="ECO:0000256" key="2">
    <source>
        <dbReference type="ARBA" id="ARBA00003213"/>
    </source>
</evidence>
<evidence type="ECO:0000256" key="5">
    <source>
        <dbReference type="ARBA" id="ARBA00022694"/>
    </source>
</evidence>
<dbReference type="HAMAP" id="MF_00185">
    <property type="entry name" value="IPP_trans"/>
    <property type="match status" value="1"/>
</dbReference>
<protein>
    <recommendedName>
        <fullName evidence="10">tRNA dimethylallyltransferase</fullName>
        <ecNumber evidence="10">2.5.1.75</ecNumber>
    </recommendedName>
    <alternativeName>
        <fullName evidence="10">Dimethylallyl diphosphate:tRNA dimethylallyltransferase</fullName>
        <shortName evidence="10">DMAPP:tRNA dimethylallyltransferase</shortName>
        <shortName evidence="10">DMATase</shortName>
    </alternativeName>
    <alternativeName>
        <fullName evidence="10">Isopentenyl-diphosphate:tRNA isopentenyltransferase</fullName>
        <shortName evidence="10">IPP transferase</shortName>
        <shortName evidence="10">IPPT</shortName>
        <shortName evidence="10">IPTase</shortName>
    </alternativeName>
</protein>
<keyword evidence="6 10" id="KW-0547">Nucleotide-binding</keyword>
<dbReference type="GO" id="GO:0052381">
    <property type="term" value="F:tRNA dimethylallyltransferase activity"/>
    <property type="evidence" value="ECO:0007669"/>
    <property type="project" value="UniProtKB-UniRule"/>
</dbReference>
<dbReference type="GO" id="GO:0006400">
    <property type="term" value="P:tRNA modification"/>
    <property type="evidence" value="ECO:0007669"/>
    <property type="project" value="TreeGrafter"/>
</dbReference>
<dbReference type="Gene3D" id="3.40.50.300">
    <property type="entry name" value="P-loop containing nucleotide triphosphate hydrolases"/>
    <property type="match status" value="1"/>
</dbReference>
<evidence type="ECO:0000256" key="4">
    <source>
        <dbReference type="ARBA" id="ARBA00022679"/>
    </source>
</evidence>
<evidence type="ECO:0000313" key="14">
    <source>
        <dbReference type="EMBL" id="ERP31315.1"/>
    </source>
</evidence>
<dbReference type="InterPro" id="IPR039657">
    <property type="entry name" value="Dimethylallyltransferase"/>
</dbReference>
<organism evidence="14 15">
    <name type="scientific">Chitinivibrio alkaliphilus ACht1</name>
    <dbReference type="NCBI Taxonomy" id="1313304"/>
    <lineage>
        <taxon>Bacteria</taxon>
        <taxon>Pseudomonadati</taxon>
        <taxon>Fibrobacterota</taxon>
        <taxon>Chitinivibrionia</taxon>
        <taxon>Chitinivibrionales</taxon>
        <taxon>Chitinivibrionaceae</taxon>
        <taxon>Chitinivibrio</taxon>
    </lineage>
</organism>
<dbReference type="Proteomes" id="UP000017148">
    <property type="component" value="Unassembled WGS sequence"/>
</dbReference>
<keyword evidence="8 10" id="KW-0460">Magnesium</keyword>
<dbReference type="NCBIfam" id="TIGR00174">
    <property type="entry name" value="miaA"/>
    <property type="match status" value="1"/>
</dbReference>
<comment type="function">
    <text evidence="2 10 12">Catalyzes the transfer of a dimethylallyl group onto the adenine at position 37 in tRNAs that read codons beginning with uridine, leading to the formation of N6-(dimethylallyl)adenosine (i(6)A).</text>
</comment>
<dbReference type="EMBL" id="ASJR01000015">
    <property type="protein sequence ID" value="ERP31315.1"/>
    <property type="molecule type" value="Genomic_DNA"/>
</dbReference>
<dbReference type="GO" id="GO:0005524">
    <property type="term" value="F:ATP binding"/>
    <property type="evidence" value="ECO:0007669"/>
    <property type="project" value="UniProtKB-UniRule"/>
</dbReference>
<comment type="subunit">
    <text evidence="10">Monomer.</text>
</comment>
<feature type="binding site" evidence="10">
    <location>
        <begin position="14"/>
        <end position="19"/>
    </location>
    <ligand>
        <name>substrate</name>
    </ligand>
</feature>
<feature type="site" description="Interaction with substrate tRNA" evidence="10">
    <location>
        <position position="104"/>
    </location>
</feature>
<dbReference type="Pfam" id="PF01715">
    <property type="entry name" value="IPPT"/>
    <property type="match status" value="1"/>
</dbReference>
<keyword evidence="7 10" id="KW-0067">ATP-binding</keyword>
<evidence type="ECO:0000256" key="11">
    <source>
        <dbReference type="RuleBase" id="RU003783"/>
    </source>
</evidence>
<keyword evidence="5 10" id="KW-0819">tRNA processing</keyword>
<comment type="similarity">
    <text evidence="3 10 13">Belongs to the IPP transferase family.</text>
</comment>
<evidence type="ECO:0000313" key="15">
    <source>
        <dbReference type="Proteomes" id="UP000017148"/>
    </source>
</evidence>
<comment type="caution">
    <text evidence="10">Lacks conserved residue(s) required for the propagation of feature annotation.</text>
</comment>
<evidence type="ECO:0000256" key="9">
    <source>
        <dbReference type="ARBA" id="ARBA00049563"/>
    </source>
</evidence>
<dbReference type="AlphaFoldDB" id="U7DA49"/>
<evidence type="ECO:0000256" key="8">
    <source>
        <dbReference type="ARBA" id="ARBA00022842"/>
    </source>
</evidence>
<evidence type="ECO:0000256" key="3">
    <source>
        <dbReference type="ARBA" id="ARBA00005842"/>
    </source>
</evidence>
<dbReference type="Gene3D" id="1.10.287.890">
    <property type="entry name" value="Crystal structure of tRNA isopentenylpyrophosphate transferase (bh2366) domain"/>
    <property type="match status" value="1"/>
</dbReference>
<evidence type="ECO:0000256" key="7">
    <source>
        <dbReference type="ARBA" id="ARBA00022840"/>
    </source>
</evidence>
<evidence type="ECO:0000256" key="1">
    <source>
        <dbReference type="ARBA" id="ARBA00001946"/>
    </source>
</evidence>
<evidence type="ECO:0000256" key="10">
    <source>
        <dbReference type="HAMAP-Rule" id="MF_00185"/>
    </source>
</evidence>